<proteinExistence type="predicted"/>
<reference evidence="2" key="1">
    <citation type="journal article" date="2023" name="G3 (Bethesda)">
        <title>Whole genome assembly and annotation of the endangered Caribbean coral Acropora cervicornis.</title>
        <authorList>
            <person name="Selwyn J.D."/>
            <person name="Vollmer S.V."/>
        </authorList>
    </citation>
    <scope>NUCLEOTIDE SEQUENCE</scope>
    <source>
        <strain evidence="2">K2</strain>
    </source>
</reference>
<evidence type="ECO:0000313" key="2">
    <source>
        <dbReference type="EMBL" id="KAK2569173.1"/>
    </source>
</evidence>
<sequence length="84" mass="9680">MLSRPPSVVERNSRVAASNKHKSKQRNIHLKCVCQIVKLLMQEAAVYPCDRRVLQIASIHESDRKKRVLSRNKLVLTVLYVLTD</sequence>
<dbReference type="AlphaFoldDB" id="A0AAD9QX83"/>
<dbReference type="EMBL" id="JARQWQ010000010">
    <property type="protein sequence ID" value="KAK2569173.1"/>
    <property type="molecule type" value="Genomic_DNA"/>
</dbReference>
<protein>
    <submittedName>
        <fullName evidence="2">Uncharacterized protein</fullName>
    </submittedName>
</protein>
<name>A0AAD9QX83_ACRCE</name>
<comment type="caution">
    <text evidence="2">The sequence shown here is derived from an EMBL/GenBank/DDBJ whole genome shotgun (WGS) entry which is preliminary data.</text>
</comment>
<accession>A0AAD9QX83</accession>
<dbReference type="Proteomes" id="UP001249851">
    <property type="component" value="Unassembled WGS sequence"/>
</dbReference>
<keyword evidence="3" id="KW-1185">Reference proteome</keyword>
<reference evidence="2" key="2">
    <citation type="journal article" date="2023" name="Science">
        <title>Genomic signatures of disease resistance in endangered staghorn corals.</title>
        <authorList>
            <person name="Vollmer S.V."/>
            <person name="Selwyn J.D."/>
            <person name="Despard B.A."/>
            <person name="Roesel C.L."/>
        </authorList>
    </citation>
    <scope>NUCLEOTIDE SEQUENCE</scope>
    <source>
        <strain evidence="2">K2</strain>
    </source>
</reference>
<gene>
    <name evidence="2" type="ORF">P5673_006070</name>
</gene>
<evidence type="ECO:0000313" key="3">
    <source>
        <dbReference type="Proteomes" id="UP001249851"/>
    </source>
</evidence>
<evidence type="ECO:0000256" key="1">
    <source>
        <dbReference type="SAM" id="MobiDB-lite"/>
    </source>
</evidence>
<feature type="region of interest" description="Disordered" evidence="1">
    <location>
        <begin position="1"/>
        <end position="23"/>
    </location>
</feature>
<organism evidence="2 3">
    <name type="scientific">Acropora cervicornis</name>
    <name type="common">Staghorn coral</name>
    <dbReference type="NCBI Taxonomy" id="6130"/>
    <lineage>
        <taxon>Eukaryota</taxon>
        <taxon>Metazoa</taxon>
        <taxon>Cnidaria</taxon>
        <taxon>Anthozoa</taxon>
        <taxon>Hexacorallia</taxon>
        <taxon>Scleractinia</taxon>
        <taxon>Astrocoeniina</taxon>
        <taxon>Acroporidae</taxon>
        <taxon>Acropora</taxon>
    </lineage>
</organism>